<sequence>MFPRRRPHAAMRCYAVSIKNILLIVYKKTPVWQKLLVRLG</sequence>
<dbReference type="Proteomes" id="UP000003294">
    <property type="component" value="Unassembled WGS sequence"/>
</dbReference>
<name>D0W5U4_NEICI</name>
<accession>D0W5U4</accession>
<reference evidence="1 2" key="1">
    <citation type="submission" date="2009-10" db="EMBL/GenBank/DDBJ databases">
        <authorList>
            <person name="Weinstock G."/>
            <person name="Sodergren E."/>
            <person name="Clifton S."/>
            <person name="Fulton L."/>
            <person name="Fulton B."/>
            <person name="Courtney L."/>
            <person name="Fronick C."/>
            <person name="Harrison M."/>
            <person name="Strong C."/>
            <person name="Farmer C."/>
            <person name="Delahaunty K."/>
            <person name="Markovic C."/>
            <person name="Hall O."/>
            <person name="Minx P."/>
            <person name="Tomlinson C."/>
            <person name="Mitreva M."/>
            <person name="Nelson J."/>
            <person name="Hou S."/>
            <person name="Wollam A."/>
            <person name="Pepin K.H."/>
            <person name="Johnson M."/>
            <person name="Bhonagiri V."/>
            <person name="Nash W.E."/>
            <person name="Warren W."/>
            <person name="Chinwalla A."/>
            <person name="Mardis E.R."/>
            <person name="Wilson R.K."/>
        </authorList>
    </citation>
    <scope>NUCLEOTIDE SEQUENCE [LARGE SCALE GENOMIC DNA]</scope>
    <source>
        <strain evidence="1 2">ATCC 14685</strain>
    </source>
</reference>
<comment type="caution">
    <text evidence="1">The sequence shown here is derived from an EMBL/GenBank/DDBJ whole genome shotgun (WGS) entry which is preliminary data.</text>
</comment>
<gene>
    <name evidence="1" type="ORF">NEICINOT_05064</name>
</gene>
<dbReference type="AlphaFoldDB" id="D0W5U4"/>
<proteinExistence type="predicted"/>
<dbReference type="STRING" id="546262.NEICINOT_05064"/>
<dbReference type="EMBL" id="ACDY02000018">
    <property type="protein sequence ID" value="EEZ70818.1"/>
    <property type="molecule type" value="Genomic_DNA"/>
</dbReference>
<protein>
    <submittedName>
        <fullName evidence="1">Uncharacterized protein</fullName>
    </submittedName>
</protein>
<evidence type="ECO:0000313" key="2">
    <source>
        <dbReference type="Proteomes" id="UP000003294"/>
    </source>
</evidence>
<evidence type="ECO:0000313" key="1">
    <source>
        <dbReference type="EMBL" id="EEZ70818.1"/>
    </source>
</evidence>
<organism evidence="1 2">
    <name type="scientific">Neisseria cinerea ATCC 14685</name>
    <dbReference type="NCBI Taxonomy" id="546262"/>
    <lineage>
        <taxon>Bacteria</taxon>
        <taxon>Pseudomonadati</taxon>
        <taxon>Pseudomonadota</taxon>
        <taxon>Betaproteobacteria</taxon>
        <taxon>Neisseriales</taxon>
        <taxon>Neisseriaceae</taxon>
        <taxon>Neisseria</taxon>
    </lineage>
</organism>